<protein>
    <submittedName>
        <fullName evidence="1">Uncharacterized protein</fullName>
    </submittedName>
</protein>
<gene>
    <name evidence="1" type="ORF">BpHYR1_053824</name>
</gene>
<name>A0A3M7R4Q8_BRAPC</name>
<dbReference type="Proteomes" id="UP000276133">
    <property type="component" value="Unassembled WGS sequence"/>
</dbReference>
<keyword evidence="2" id="KW-1185">Reference proteome</keyword>
<dbReference type="EMBL" id="REGN01004224">
    <property type="protein sequence ID" value="RNA18526.1"/>
    <property type="molecule type" value="Genomic_DNA"/>
</dbReference>
<comment type="caution">
    <text evidence="1">The sequence shown here is derived from an EMBL/GenBank/DDBJ whole genome shotgun (WGS) entry which is preliminary data.</text>
</comment>
<dbReference type="AlphaFoldDB" id="A0A3M7R4Q8"/>
<reference evidence="1 2" key="1">
    <citation type="journal article" date="2018" name="Sci. Rep.">
        <title>Genomic signatures of local adaptation to the degree of environmental predictability in rotifers.</title>
        <authorList>
            <person name="Franch-Gras L."/>
            <person name="Hahn C."/>
            <person name="Garcia-Roger E.M."/>
            <person name="Carmona M.J."/>
            <person name="Serra M."/>
            <person name="Gomez A."/>
        </authorList>
    </citation>
    <scope>NUCLEOTIDE SEQUENCE [LARGE SCALE GENOMIC DNA]</scope>
    <source>
        <strain evidence="1">HYR1</strain>
    </source>
</reference>
<organism evidence="1 2">
    <name type="scientific">Brachionus plicatilis</name>
    <name type="common">Marine rotifer</name>
    <name type="synonym">Brachionus muelleri</name>
    <dbReference type="NCBI Taxonomy" id="10195"/>
    <lineage>
        <taxon>Eukaryota</taxon>
        <taxon>Metazoa</taxon>
        <taxon>Spiralia</taxon>
        <taxon>Gnathifera</taxon>
        <taxon>Rotifera</taxon>
        <taxon>Eurotatoria</taxon>
        <taxon>Monogononta</taxon>
        <taxon>Pseudotrocha</taxon>
        <taxon>Ploima</taxon>
        <taxon>Brachionidae</taxon>
        <taxon>Brachionus</taxon>
    </lineage>
</organism>
<evidence type="ECO:0000313" key="1">
    <source>
        <dbReference type="EMBL" id="RNA18526.1"/>
    </source>
</evidence>
<accession>A0A3M7R4Q8</accession>
<evidence type="ECO:0000313" key="2">
    <source>
        <dbReference type="Proteomes" id="UP000276133"/>
    </source>
</evidence>
<proteinExistence type="predicted"/>
<sequence>MHPKQHIAYPYRPKNKQSFEDELPFLHLDHLIKQCEHSHPYPNCPSPRNLKEISGLLSTRRLINQSLKSTSLLRLHYHFSIRTALADRNGTFGRTLISSFGAHFTWAPWVKNSEVSDLQAADNKWDCNFADRPAAVLSGDCCLCQCELDFWCHGSLRTPATVYRYLSQIPSWPCCSSAHHNLPSNRAICPSGLPDRGPFRPKQKRCLVSFGQLLVRLGQCCLVGLRRLSALGQRVERISLGHLLNYFLCLHLEPFFQVSFLLLIQVVKVTADVADGALKFMAVKLSRVNVGALAQKPELGHLLLVNGIHKWYLLFQGLLFVLQFYSTQGLLVQVLQQTL</sequence>